<sequence>PIRNKPYRLSLPEDKALQETLKKHMYKKLIRPGNPDWTSPIFFRPKGDGTFRPVHNFVKLNKATRKDHYPLPKSTKSGMN</sequence>
<proteinExistence type="predicted"/>
<dbReference type="SUPFAM" id="SSF56672">
    <property type="entry name" value="DNA/RNA polymerases"/>
    <property type="match status" value="1"/>
</dbReference>
<dbReference type="PANTHER" id="PTHR15503">
    <property type="entry name" value="LDOC1 RELATED"/>
    <property type="match status" value="1"/>
</dbReference>
<evidence type="ECO:0000313" key="2">
    <source>
        <dbReference type="Proteomes" id="UP001206595"/>
    </source>
</evidence>
<dbReference type="Gene3D" id="3.10.10.10">
    <property type="entry name" value="HIV Type 1 Reverse Transcriptase, subunit A, domain 1"/>
    <property type="match status" value="1"/>
</dbReference>
<dbReference type="PANTHER" id="PTHR15503:SF45">
    <property type="entry name" value="RNA-DIRECTED DNA POLYMERASE HOMOLOG"/>
    <property type="match status" value="1"/>
</dbReference>
<evidence type="ECO:0008006" key="3">
    <source>
        <dbReference type="Google" id="ProtNLM"/>
    </source>
</evidence>
<reference evidence="1" key="1">
    <citation type="submission" date="2021-06" db="EMBL/GenBank/DDBJ databases">
        <authorList>
            <consortium name="DOE Joint Genome Institute"/>
            <person name="Mondo S.J."/>
            <person name="Amses K.R."/>
            <person name="Simmons D.R."/>
            <person name="Longcore J.E."/>
            <person name="Seto K."/>
            <person name="Alves G.H."/>
            <person name="Bonds A.E."/>
            <person name="Quandt C.A."/>
            <person name="Davis W.J."/>
            <person name="Chang Y."/>
            <person name="Letcher P.M."/>
            <person name="Powell M.J."/>
            <person name="Kuo A."/>
            <person name="Labutti K."/>
            <person name="Pangilinan J."/>
            <person name="Andreopoulos W."/>
            <person name="Tritt A."/>
            <person name="Riley R."/>
            <person name="Hundley H."/>
            <person name="Johnson J."/>
            <person name="Lipzen A."/>
            <person name="Barry K."/>
            <person name="Berbee M.L."/>
            <person name="Buchler N.E."/>
            <person name="Grigoriev I.V."/>
            <person name="Spatafora J.W."/>
            <person name="Stajich J.E."/>
            <person name="James T.Y."/>
        </authorList>
    </citation>
    <scope>NUCLEOTIDE SEQUENCE</scope>
    <source>
        <strain evidence="1">AG</strain>
    </source>
</reference>
<dbReference type="AlphaFoldDB" id="A0AAD5HCZ0"/>
<dbReference type="InterPro" id="IPR032567">
    <property type="entry name" value="RTL1-rel"/>
</dbReference>
<accession>A0AAD5HCZ0</accession>
<feature type="non-terminal residue" evidence="1">
    <location>
        <position position="1"/>
    </location>
</feature>
<dbReference type="RefSeq" id="XP_051442642.1">
    <property type="nucleotide sequence ID" value="XM_051584263.1"/>
</dbReference>
<gene>
    <name evidence="1" type="ORF">K450DRAFT_177430</name>
</gene>
<organism evidence="1 2">
    <name type="scientific">Umbelopsis ramanniana AG</name>
    <dbReference type="NCBI Taxonomy" id="1314678"/>
    <lineage>
        <taxon>Eukaryota</taxon>
        <taxon>Fungi</taxon>
        <taxon>Fungi incertae sedis</taxon>
        <taxon>Mucoromycota</taxon>
        <taxon>Mucoromycotina</taxon>
        <taxon>Umbelopsidomycetes</taxon>
        <taxon>Umbelopsidales</taxon>
        <taxon>Umbelopsidaceae</taxon>
        <taxon>Umbelopsis</taxon>
    </lineage>
</organism>
<dbReference type="GeneID" id="75909613"/>
<keyword evidence="2" id="KW-1185">Reference proteome</keyword>
<dbReference type="InterPro" id="IPR043502">
    <property type="entry name" value="DNA/RNA_pol_sf"/>
</dbReference>
<protein>
    <recommendedName>
        <fullName evidence="3">Reverse transcriptase</fullName>
    </recommendedName>
</protein>
<dbReference type="Proteomes" id="UP001206595">
    <property type="component" value="Unassembled WGS sequence"/>
</dbReference>
<reference evidence="1" key="2">
    <citation type="journal article" date="2022" name="Proc. Natl. Acad. Sci. U.S.A.">
        <title>Diploid-dominant life cycles characterize the early evolution of Fungi.</title>
        <authorList>
            <person name="Amses K.R."/>
            <person name="Simmons D.R."/>
            <person name="Longcore J.E."/>
            <person name="Mondo S.J."/>
            <person name="Seto K."/>
            <person name="Jeronimo G.H."/>
            <person name="Bonds A.E."/>
            <person name="Quandt C.A."/>
            <person name="Davis W.J."/>
            <person name="Chang Y."/>
            <person name="Federici B.A."/>
            <person name="Kuo A."/>
            <person name="LaButti K."/>
            <person name="Pangilinan J."/>
            <person name="Andreopoulos W."/>
            <person name="Tritt A."/>
            <person name="Riley R."/>
            <person name="Hundley H."/>
            <person name="Johnson J."/>
            <person name="Lipzen A."/>
            <person name="Barry K."/>
            <person name="Lang B.F."/>
            <person name="Cuomo C.A."/>
            <person name="Buchler N.E."/>
            <person name="Grigoriev I.V."/>
            <person name="Spatafora J.W."/>
            <person name="Stajich J.E."/>
            <person name="James T.Y."/>
        </authorList>
    </citation>
    <scope>NUCLEOTIDE SEQUENCE</scope>
    <source>
        <strain evidence="1">AG</strain>
    </source>
</reference>
<comment type="caution">
    <text evidence="1">The sequence shown here is derived from an EMBL/GenBank/DDBJ whole genome shotgun (WGS) entry which is preliminary data.</text>
</comment>
<dbReference type="EMBL" id="MU620938">
    <property type="protein sequence ID" value="KAI8577638.1"/>
    <property type="molecule type" value="Genomic_DNA"/>
</dbReference>
<name>A0AAD5HCZ0_UMBRA</name>
<evidence type="ECO:0000313" key="1">
    <source>
        <dbReference type="EMBL" id="KAI8577638.1"/>
    </source>
</evidence>